<dbReference type="GO" id="GO:0005524">
    <property type="term" value="F:ATP binding"/>
    <property type="evidence" value="ECO:0007669"/>
    <property type="project" value="UniProtKB-UniRule"/>
</dbReference>
<dbReference type="Pfam" id="PF00069">
    <property type="entry name" value="Pkinase"/>
    <property type="match status" value="1"/>
</dbReference>
<evidence type="ECO:0000256" key="4">
    <source>
        <dbReference type="ARBA" id="ARBA00022741"/>
    </source>
</evidence>
<feature type="binding site" evidence="7">
    <location>
        <position position="169"/>
    </location>
    <ligand>
        <name>ATP</name>
        <dbReference type="ChEBI" id="CHEBI:30616"/>
    </ligand>
</feature>
<evidence type="ECO:0000256" key="1">
    <source>
        <dbReference type="ARBA" id="ARBA00012513"/>
    </source>
</evidence>
<sequence length="2229" mass="246568">MTDDSIPLAVVQQIDTACDKFESEWKSGNHPRIEDFLANAEAPHARELLKSLLQVELELLRRDGQPISAESFVARFSEYADLIADVMDSVQASPPNDLDANVTRKAPTLSLRDASIDTSQMGKTTAARKRKPTPESIGRFEIKEVLGEGAFGTVYRATDPQLHREVALKVPRAGVLETQEDADRFLQEARAAATLRQPHICPIYDFGKIGDHYFIVMAYIKGQPLSEVLSKSKKISPRKIAAAVRKIALALGEAHKNHVVHRDLKPSNIMIDKRGEPVVMDFGLARKVSGDEAQLTHSGAILGTPAYMPPEQARGKSKEVGPTSDVYSLGVILYELLCGKRPFRGAVAEVLAAILYQEPPPPSSHKPDVDPQLEAICLKAMAKKPEERYPSMEDFAESLTEYLRSKRDSTSGAAGDSQEMGAFASMADSGPVPVPKKSRQKRKSKRTKRVAGEFDPYHKWLGIPPDEQPANHYRLLGLKPFEDDADVIDAAAERQMSYLHQIAAGPHLAESQRLLNELAGARLCLLNEEKKAVYDAELHDEFATSESSAEHVAVTVAAEGDNDFDEFAELPKRSQSSSNEPPWWKTLDRRIVAAGGVMFFVLLGIVIYWRSGGVTYRIELSDELLASGPVTLKTDSEEYEIGLDGLDIRLKPGTYAYEVRRGEEIIQGNGEFTVVRGGENLLTITREKQRPATPPGAPSDSFADAMSLDFDSPDDEVSFPKFPKNMKGPITIDLWLLPKPFSGKTDYLKLSGLQLVRNHGKWQPWMFVSDTGSVTQNQLTPITDNQPVHVAAVIDKNRLDYYINGVGQGDTLYFDSQEASRNGKKSPPDFQVYPRWKSGMSLGSPPGKMLELRISNIARYEGDFKPQKRFATDEHTIALYHFDEGRGSKLKDASGNGHHGEIVGAKWIRTKLSPLPTGPNATNTFVAGNGLPQDVGWTFQQDNLGGNAQAKLNSLVHDATGNGSSYWTTTWPASESATSGVYMETSAKIIEESHTSTTAGVALLDISLPMNGEVLAASLLAQDNMLLLRDSHQNILTTVSMNTTDRVHTYRLELAEGTFWLFVDGELKEFASAPQLVRPNTGMNGISQPTARFGDTFAATSSSRVEYQHVFYGELADEGGPTVLREINNFENPRYPANMNPLVTVYDAGQNELPRAAGWIYNSEAGAAEAEIREGVLFHNSSKVTRSFWITSLRADSAPVEAGVFMERTLKVNDEQHTNPRRGINVVEINEVTPQSVGGATVYAWQDRVFVMDHDDRKIIGDIKFDTTDGFHTYRLEVHRDRFWLYIDEQLKIEGTGLLTKTPKNVESLIPTTDKSVPRLVGKFGNGSSSSQSVTETKSIVFGSLTALGGSTAMRKPTEYGALMTGYWQQIPFPATGGKLTKPGGVPTFRPQSNVRLGSRPYRDVIIRAEIKKTSGWHPTMSLRSNLKGAYTAYLDKFKRFGLGKNVSGERWKDLKVQFTEQDHRDYFQWTLAAIGDRLLVYVDGEIIIDHRDSIHAVGFPQIGVTKSMADFRNLQIMDLTNGPSRPQGSVKQTVTAHVATPIGQPADVDESQFQQLFNGKNLDGWVGDEAGFEVQNGNLVCLPNEKGNLYTAQEYADFTLRFEFQLTAQANNGIGLRTPLTGDPAYDGLEVQILDNSAKRFQQITAESRHGSLYGVAAAKQGHLKPVGEWNSQEIVCIGNQLRVKLNGVTILNTKLDQTGTVITPDGKAHPGLQRRSGHIALMGQKSRVLFRNLRILEGGQFASTTAKEHSAPTSEWLELFNGKNLDGWTPSNTKQWKVLDGAIQGDAPAGGKSWSALTSDHDYDDYEFSFQYRLAKGSRARVLLRSNRGLPGDPHDEGAQIQLIDDNAQFYFGKRTRRVPPQRKNGALLTMTPPEHSAGMAIWNRNGIPAGKWNEMTIRAEGLHVTVTLNGKRIVNRQIDQTSKYKKFQNKPKSNQFDLLNNTSGAIRFCVLDNTIEIRKLQIRELGQKAAAKSKPVQPQTQPLPRALSARAAAQWVLDNGGELHVRGEGGWNQNLDNSTKLPQRPFRVTNVNLSNNGMFQPNDLFRLEKLTQIVQLNLNDVQLKDKSMQVLAKMPDIQRLYLSRTGLGDGCFEGIATLTKLHQLHLPTTNITDAGLAKLRHLKKLHLLWILGTKTTDEGLGYISQLTTLDDLNFEGTNISDNGLVHLKELTKLKHLRIGRTRITDDGLKHLYSLKTLRTLNLKDTAVTANGIAALQAALPDCTIEE</sequence>
<evidence type="ECO:0000313" key="10">
    <source>
        <dbReference type="EMBL" id="TWU05281.1"/>
    </source>
</evidence>
<dbReference type="Pfam" id="PF06439">
    <property type="entry name" value="3keto-disac_hyd"/>
    <property type="match status" value="2"/>
</dbReference>
<dbReference type="RefSeq" id="WP_146374365.1">
    <property type="nucleotide sequence ID" value="NZ_SJPP01000004.1"/>
</dbReference>
<dbReference type="SUPFAM" id="SSF52047">
    <property type="entry name" value="RNI-like"/>
    <property type="match status" value="1"/>
</dbReference>
<dbReference type="PROSITE" id="PS50011">
    <property type="entry name" value="PROTEIN_KINASE_DOM"/>
    <property type="match status" value="1"/>
</dbReference>
<evidence type="ECO:0000256" key="5">
    <source>
        <dbReference type="ARBA" id="ARBA00022777"/>
    </source>
</evidence>
<dbReference type="InterPro" id="IPR032675">
    <property type="entry name" value="LRR_dom_sf"/>
</dbReference>
<dbReference type="Proteomes" id="UP000320735">
    <property type="component" value="Unassembled WGS sequence"/>
</dbReference>
<keyword evidence="4 7" id="KW-0547">Nucleotide-binding</keyword>
<evidence type="ECO:0000259" key="9">
    <source>
        <dbReference type="PROSITE" id="PS50011"/>
    </source>
</evidence>
<dbReference type="FunFam" id="1.10.510.10:FF:000021">
    <property type="entry name" value="Serine/threonine protein kinase"/>
    <property type="match status" value="1"/>
</dbReference>
<feature type="region of interest" description="Disordered" evidence="8">
    <location>
        <begin position="424"/>
        <end position="449"/>
    </location>
</feature>
<dbReference type="GO" id="GO:0004674">
    <property type="term" value="F:protein serine/threonine kinase activity"/>
    <property type="evidence" value="ECO:0007669"/>
    <property type="project" value="UniProtKB-KW"/>
</dbReference>
<keyword evidence="3 10" id="KW-0808">Transferase</keyword>
<dbReference type="Gene3D" id="2.60.120.560">
    <property type="entry name" value="Exo-inulinase, domain 1"/>
    <property type="match status" value="3"/>
</dbReference>
<dbReference type="EMBL" id="SJPP01000004">
    <property type="protein sequence ID" value="TWU05281.1"/>
    <property type="molecule type" value="Genomic_DNA"/>
</dbReference>
<keyword evidence="2" id="KW-0723">Serine/threonine-protein kinase</keyword>
<reference evidence="10 11" key="1">
    <citation type="submission" date="2019-02" db="EMBL/GenBank/DDBJ databases">
        <title>Deep-cultivation of Planctomycetes and their phenomic and genomic characterization uncovers novel biology.</title>
        <authorList>
            <person name="Wiegand S."/>
            <person name="Jogler M."/>
            <person name="Boedeker C."/>
            <person name="Pinto D."/>
            <person name="Vollmers J."/>
            <person name="Rivas-Marin E."/>
            <person name="Kohn T."/>
            <person name="Peeters S.H."/>
            <person name="Heuer A."/>
            <person name="Rast P."/>
            <person name="Oberbeckmann S."/>
            <person name="Bunk B."/>
            <person name="Jeske O."/>
            <person name="Meyerdierks A."/>
            <person name="Storesund J.E."/>
            <person name="Kallscheuer N."/>
            <person name="Luecker S."/>
            <person name="Lage O.M."/>
            <person name="Pohl T."/>
            <person name="Merkel B.J."/>
            <person name="Hornburger P."/>
            <person name="Mueller R.-W."/>
            <person name="Bruemmer F."/>
            <person name="Labrenz M."/>
            <person name="Spormann A.M."/>
            <person name="Op Den Camp H."/>
            <person name="Overmann J."/>
            <person name="Amann R."/>
            <person name="Jetten M.S.M."/>
            <person name="Mascher T."/>
            <person name="Medema M.H."/>
            <person name="Devos D.P."/>
            <person name="Kaster A.-K."/>
            <person name="Ovreas L."/>
            <person name="Rohde M."/>
            <person name="Galperin M.Y."/>
            <person name="Jogler C."/>
        </authorList>
    </citation>
    <scope>NUCLEOTIDE SEQUENCE [LARGE SCALE GENOMIC DNA]</scope>
    <source>
        <strain evidence="10 11">CA54</strain>
    </source>
</reference>
<dbReference type="PANTHER" id="PTHR43289">
    <property type="entry name" value="MITOGEN-ACTIVATED PROTEIN KINASE KINASE KINASE 20-RELATED"/>
    <property type="match status" value="1"/>
</dbReference>
<dbReference type="PROSITE" id="PS00108">
    <property type="entry name" value="PROTEIN_KINASE_ST"/>
    <property type="match status" value="1"/>
</dbReference>
<dbReference type="EC" id="2.7.11.1" evidence="1"/>
<evidence type="ECO:0000256" key="2">
    <source>
        <dbReference type="ARBA" id="ARBA00022527"/>
    </source>
</evidence>
<evidence type="ECO:0000256" key="6">
    <source>
        <dbReference type="ARBA" id="ARBA00022840"/>
    </source>
</evidence>
<keyword evidence="5 10" id="KW-0418">Kinase</keyword>
<dbReference type="InterPro" id="IPR011009">
    <property type="entry name" value="Kinase-like_dom_sf"/>
</dbReference>
<keyword evidence="11" id="KW-1185">Reference proteome</keyword>
<keyword evidence="6 7" id="KW-0067">ATP-binding</keyword>
<dbReference type="InterPro" id="IPR000719">
    <property type="entry name" value="Prot_kinase_dom"/>
</dbReference>
<dbReference type="InterPro" id="IPR010496">
    <property type="entry name" value="AL/BT2_dom"/>
</dbReference>
<evidence type="ECO:0000256" key="3">
    <source>
        <dbReference type="ARBA" id="ARBA00022679"/>
    </source>
</evidence>
<evidence type="ECO:0000313" key="11">
    <source>
        <dbReference type="Proteomes" id="UP000320735"/>
    </source>
</evidence>
<dbReference type="PROSITE" id="PS00107">
    <property type="entry name" value="PROTEIN_KINASE_ATP"/>
    <property type="match status" value="1"/>
</dbReference>
<protein>
    <recommendedName>
        <fullName evidence="1">non-specific serine/threonine protein kinase</fullName>
        <ecNumber evidence="1">2.7.11.1</ecNumber>
    </recommendedName>
</protein>
<feature type="domain" description="Protein kinase" evidence="9">
    <location>
        <begin position="140"/>
        <end position="403"/>
    </location>
</feature>
<dbReference type="InterPro" id="IPR013320">
    <property type="entry name" value="ConA-like_dom_sf"/>
</dbReference>
<comment type="caution">
    <text evidence="10">The sequence shown here is derived from an EMBL/GenBank/DDBJ whole genome shotgun (WGS) entry which is preliminary data.</text>
</comment>
<proteinExistence type="predicted"/>
<dbReference type="Gene3D" id="2.60.120.200">
    <property type="match status" value="1"/>
</dbReference>
<dbReference type="InterPro" id="IPR008271">
    <property type="entry name" value="Ser/Thr_kinase_AS"/>
</dbReference>
<dbReference type="Gene3D" id="3.80.10.10">
    <property type="entry name" value="Ribonuclease Inhibitor"/>
    <property type="match status" value="2"/>
</dbReference>
<evidence type="ECO:0000256" key="8">
    <source>
        <dbReference type="SAM" id="MobiDB-lite"/>
    </source>
</evidence>
<dbReference type="SUPFAM" id="SSF56112">
    <property type="entry name" value="Protein kinase-like (PK-like)"/>
    <property type="match status" value="1"/>
</dbReference>
<feature type="compositionally biased region" description="Basic residues" evidence="8">
    <location>
        <begin position="436"/>
        <end position="449"/>
    </location>
</feature>
<dbReference type="Gene3D" id="3.30.200.20">
    <property type="entry name" value="Phosphorylase Kinase, domain 1"/>
    <property type="match status" value="1"/>
</dbReference>
<gene>
    <name evidence="10" type="primary">pknB_26</name>
    <name evidence="10" type="ORF">CA54_59690</name>
</gene>
<dbReference type="GO" id="GO:0016787">
    <property type="term" value="F:hydrolase activity"/>
    <property type="evidence" value="ECO:0007669"/>
    <property type="project" value="InterPro"/>
</dbReference>
<dbReference type="SMART" id="SM00220">
    <property type="entry name" value="S_TKc"/>
    <property type="match status" value="1"/>
</dbReference>
<accession>A0A5C6B128</accession>
<dbReference type="CDD" id="cd14014">
    <property type="entry name" value="STKc_PknB_like"/>
    <property type="match status" value="1"/>
</dbReference>
<dbReference type="Gene3D" id="1.10.510.10">
    <property type="entry name" value="Transferase(Phosphotransferase) domain 1"/>
    <property type="match status" value="1"/>
</dbReference>
<name>A0A5C6B128_9PLAN</name>
<dbReference type="OrthoDB" id="6111975at2"/>
<dbReference type="InterPro" id="IPR017441">
    <property type="entry name" value="Protein_kinase_ATP_BS"/>
</dbReference>
<evidence type="ECO:0000256" key="7">
    <source>
        <dbReference type="PROSITE-ProRule" id="PRU10141"/>
    </source>
</evidence>
<dbReference type="SUPFAM" id="SSF49899">
    <property type="entry name" value="Concanavalin A-like lectins/glucanases"/>
    <property type="match status" value="1"/>
</dbReference>
<dbReference type="PANTHER" id="PTHR43289:SF6">
    <property type="entry name" value="SERINE_THREONINE-PROTEIN KINASE NEKL-3"/>
    <property type="match status" value="1"/>
</dbReference>
<organism evidence="10 11">
    <name type="scientific">Symmachiella macrocystis</name>
    <dbReference type="NCBI Taxonomy" id="2527985"/>
    <lineage>
        <taxon>Bacteria</taxon>
        <taxon>Pseudomonadati</taxon>
        <taxon>Planctomycetota</taxon>
        <taxon>Planctomycetia</taxon>
        <taxon>Planctomycetales</taxon>
        <taxon>Planctomycetaceae</taxon>
        <taxon>Symmachiella</taxon>
    </lineage>
</organism>